<accession>G0VLX3</accession>
<name>G0VLX3_MEGEL</name>
<dbReference type="EMBL" id="HE576794">
    <property type="protein sequence ID" value="CCC74321.1"/>
    <property type="molecule type" value="Genomic_DNA"/>
</dbReference>
<keyword evidence="5 7" id="KW-1133">Transmembrane helix</keyword>
<keyword evidence="4 7" id="KW-0812">Transmembrane</keyword>
<dbReference type="GeneID" id="97492347"/>
<keyword evidence="9" id="KW-1185">Reference proteome</keyword>
<dbReference type="PANTHER" id="PTHR43549">
    <property type="entry name" value="MULTIDRUG RESISTANCE PROTEIN YPNP-RELATED"/>
    <property type="match status" value="1"/>
</dbReference>
<evidence type="ECO:0000256" key="5">
    <source>
        <dbReference type="ARBA" id="ARBA00022989"/>
    </source>
</evidence>
<dbReference type="InterPro" id="IPR048279">
    <property type="entry name" value="MdtK-like"/>
</dbReference>
<feature type="transmembrane region" description="Helical" evidence="7">
    <location>
        <begin position="239"/>
        <end position="260"/>
    </location>
</feature>
<comment type="subcellular location">
    <subcellularLocation>
        <location evidence="1">Cell membrane</location>
        <topology evidence="1">Multi-pass membrane protein</topology>
    </subcellularLocation>
</comment>
<dbReference type="GO" id="GO:0015297">
    <property type="term" value="F:antiporter activity"/>
    <property type="evidence" value="ECO:0007669"/>
    <property type="project" value="InterPro"/>
</dbReference>
<evidence type="ECO:0000256" key="6">
    <source>
        <dbReference type="ARBA" id="ARBA00023136"/>
    </source>
</evidence>
<reference evidence="8 9" key="1">
    <citation type="journal article" date="2011" name="J. Bacteriol.">
        <title>Genome Sequence of the Ruminal Bacterium Megasphaera elsdenii.</title>
        <authorList>
            <person name="Marx H."/>
            <person name="Graf A.B."/>
            <person name="Tatto N."/>
            <person name="Thallinger G.G."/>
            <person name="Mattanovich D."/>
            <person name="Sauer M."/>
        </authorList>
    </citation>
    <scope>NUCLEOTIDE SEQUENCE [LARGE SCALE GENOMIC DNA]</scope>
    <source>
        <strain evidence="8 9">DSM 20460</strain>
    </source>
</reference>
<keyword evidence="2" id="KW-0813">Transport</keyword>
<dbReference type="KEGG" id="med:MELS_2104"/>
<evidence type="ECO:0000313" key="9">
    <source>
        <dbReference type="Proteomes" id="UP000010111"/>
    </source>
</evidence>
<keyword evidence="3" id="KW-1003">Cell membrane</keyword>
<dbReference type="eggNOG" id="COG0534">
    <property type="taxonomic scope" value="Bacteria"/>
</dbReference>
<dbReference type="GO" id="GO:0042910">
    <property type="term" value="F:xenobiotic transmembrane transporter activity"/>
    <property type="evidence" value="ECO:0007669"/>
    <property type="project" value="InterPro"/>
</dbReference>
<feature type="transmembrane region" description="Helical" evidence="7">
    <location>
        <begin position="386"/>
        <end position="405"/>
    </location>
</feature>
<feature type="transmembrane region" description="Helical" evidence="7">
    <location>
        <begin position="318"/>
        <end position="335"/>
    </location>
</feature>
<dbReference type="RefSeq" id="WP_014017040.1">
    <property type="nucleotide sequence ID" value="NC_015873.1"/>
</dbReference>
<proteinExistence type="predicted"/>
<feature type="transmembrane region" description="Helical" evidence="7">
    <location>
        <begin position="411"/>
        <end position="436"/>
    </location>
</feature>
<feature type="transmembrane region" description="Helical" evidence="7">
    <location>
        <begin position="280"/>
        <end position="298"/>
    </location>
</feature>
<organism evidence="8 9">
    <name type="scientific">Megasphaera elsdenii DSM 20460</name>
    <dbReference type="NCBI Taxonomy" id="1064535"/>
    <lineage>
        <taxon>Bacteria</taxon>
        <taxon>Bacillati</taxon>
        <taxon>Bacillota</taxon>
        <taxon>Negativicutes</taxon>
        <taxon>Veillonellales</taxon>
        <taxon>Veillonellaceae</taxon>
        <taxon>Megasphaera</taxon>
    </lineage>
</organism>
<evidence type="ECO:0000256" key="4">
    <source>
        <dbReference type="ARBA" id="ARBA00022692"/>
    </source>
</evidence>
<dbReference type="InterPro" id="IPR002528">
    <property type="entry name" value="MATE_fam"/>
</dbReference>
<evidence type="ECO:0000256" key="7">
    <source>
        <dbReference type="SAM" id="Phobius"/>
    </source>
</evidence>
<dbReference type="PIRSF" id="PIRSF006603">
    <property type="entry name" value="DinF"/>
    <property type="match status" value="1"/>
</dbReference>
<dbReference type="CDD" id="cd13138">
    <property type="entry name" value="MATE_yoeA_like"/>
    <property type="match status" value="1"/>
</dbReference>
<dbReference type="GO" id="GO:0005886">
    <property type="term" value="C:plasma membrane"/>
    <property type="evidence" value="ECO:0007669"/>
    <property type="project" value="UniProtKB-SubCell"/>
</dbReference>
<gene>
    <name evidence="8" type="ORF">MELS_2104</name>
</gene>
<keyword evidence="6 7" id="KW-0472">Membrane</keyword>
<evidence type="ECO:0000256" key="2">
    <source>
        <dbReference type="ARBA" id="ARBA00022448"/>
    </source>
</evidence>
<feature type="transmembrane region" description="Helical" evidence="7">
    <location>
        <begin position="131"/>
        <end position="151"/>
    </location>
</feature>
<dbReference type="Pfam" id="PF01554">
    <property type="entry name" value="MatE"/>
    <property type="match status" value="2"/>
</dbReference>
<feature type="transmembrane region" description="Helical" evidence="7">
    <location>
        <begin position="194"/>
        <end position="212"/>
    </location>
</feature>
<evidence type="ECO:0000256" key="3">
    <source>
        <dbReference type="ARBA" id="ARBA00022475"/>
    </source>
</evidence>
<evidence type="ECO:0000256" key="1">
    <source>
        <dbReference type="ARBA" id="ARBA00004651"/>
    </source>
</evidence>
<dbReference type="InterPro" id="IPR052031">
    <property type="entry name" value="Membrane_Transporter-Flippase"/>
</dbReference>
<dbReference type="HOGENOM" id="CLU_012893_5_0_9"/>
<feature type="transmembrane region" description="Helical" evidence="7">
    <location>
        <begin position="47"/>
        <end position="75"/>
    </location>
</feature>
<sequence length="451" mass="49242">MVRSMTSGNPIRLILAFTVPLLIGNVFQQFYNIADIIIVGRTIGVNALAAVGAVAPVFMAVFGLTIGLSSGFSVITGQRFGAEDMDGVRRSVTTSAMLALALTLLLTLGVSLAMPLIMRLMNISDVLYDDAYHYMLIVVLGLVAMMSYNLLSCICRALGDSRTPLYFLIVSSLLNIALALLFIVVFGWGVPGSAIALVIAQAVSAILCLCFMRRRFPMLRLTRADWAFDWPFAWQHLRLGLPMAVQFLIISMGILVLQSVCNTFGPETIAGFVSATKIEQLALQPMISFGIAMAVYSAQNYGASQYGRIRQGVRQCSLVSLAFCLVAAVAMYSYGRELISVFTTDHDEILMEQAFLYLKMSVPFYIFLGQIFVYRNALQGMGISSVPLISSILELGGRSVSALVLAAMWGYFGICCASPICWVMACLFTGGSYFWVMHTMKAKGVERRVEA</sequence>
<protein>
    <submittedName>
        <fullName evidence="8">MATE efflux family protein</fullName>
    </submittedName>
</protein>
<feature type="transmembrane region" description="Helical" evidence="7">
    <location>
        <begin position="355"/>
        <end position="374"/>
    </location>
</feature>
<feature type="transmembrane region" description="Helical" evidence="7">
    <location>
        <begin position="96"/>
        <end position="119"/>
    </location>
</feature>
<dbReference type="PANTHER" id="PTHR43549:SF3">
    <property type="entry name" value="MULTIDRUG RESISTANCE PROTEIN YPNP-RELATED"/>
    <property type="match status" value="1"/>
</dbReference>
<dbReference type="STRING" id="1064535.MELS_2104"/>
<evidence type="ECO:0000313" key="8">
    <source>
        <dbReference type="EMBL" id="CCC74321.1"/>
    </source>
</evidence>
<dbReference type="NCBIfam" id="TIGR00797">
    <property type="entry name" value="matE"/>
    <property type="match status" value="1"/>
</dbReference>
<dbReference type="AlphaFoldDB" id="G0VLX3"/>
<feature type="transmembrane region" description="Helical" evidence="7">
    <location>
        <begin position="163"/>
        <end position="188"/>
    </location>
</feature>
<dbReference type="Proteomes" id="UP000010111">
    <property type="component" value="Chromosome"/>
</dbReference>